<name>A0A2H1WKQ4_SPOFR</name>
<organism evidence="1">
    <name type="scientific">Spodoptera frugiperda</name>
    <name type="common">Fall armyworm</name>
    <dbReference type="NCBI Taxonomy" id="7108"/>
    <lineage>
        <taxon>Eukaryota</taxon>
        <taxon>Metazoa</taxon>
        <taxon>Ecdysozoa</taxon>
        <taxon>Arthropoda</taxon>
        <taxon>Hexapoda</taxon>
        <taxon>Insecta</taxon>
        <taxon>Pterygota</taxon>
        <taxon>Neoptera</taxon>
        <taxon>Endopterygota</taxon>
        <taxon>Lepidoptera</taxon>
        <taxon>Glossata</taxon>
        <taxon>Ditrysia</taxon>
        <taxon>Noctuoidea</taxon>
        <taxon>Noctuidae</taxon>
        <taxon>Amphipyrinae</taxon>
        <taxon>Spodoptera</taxon>
    </lineage>
</organism>
<dbReference type="AlphaFoldDB" id="A0A2H1WKQ4"/>
<gene>
    <name evidence="1" type="ORF">SFRICE_039233</name>
</gene>
<accession>A0A2H1WKQ4</accession>
<reference evidence="1" key="1">
    <citation type="submission" date="2016-07" db="EMBL/GenBank/DDBJ databases">
        <authorList>
            <person name="Bretaudeau A."/>
        </authorList>
    </citation>
    <scope>NUCLEOTIDE SEQUENCE</scope>
    <source>
        <strain evidence="1">Rice</strain>
        <tissue evidence="1">Whole body</tissue>
    </source>
</reference>
<evidence type="ECO:0000313" key="1">
    <source>
        <dbReference type="EMBL" id="SOQ53492.1"/>
    </source>
</evidence>
<dbReference type="EMBL" id="ODYU01009224">
    <property type="protein sequence ID" value="SOQ53492.1"/>
    <property type="molecule type" value="Genomic_DNA"/>
</dbReference>
<sequence length="106" mass="12006">MCVLSHVIGGEPIAMYRAQFQTPYYYREILETPKKTVPITLIIRLRLAPPSTILPKSQQRVQAKTAIARRATRINLLESSTVSYLHTGQWATLLHTMGTTLVEINK</sequence>
<protein>
    <submittedName>
        <fullName evidence="1">SFRICE_039233</fullName>
    </submittedName>
</protein>
<proteinExistence type="predicted"/>